<dbReference type="EMBL" id="CM026429">
    <property type="protein sequence ID" value="KAG0564131.1"/>
    <property type="molecule type" value="Genomic_DNA"/>
</dbReference>
<comment type="caution">
    <text evidence="1">The sequence shown here is derived from an EMBL/GenBank/DDBJ whole genome shotgun (WGS) entry which is preliminary data.</text>
</comment>
<accession>A0A8T0GWJ1</accession>
<evidence type="ECO:0000313" key="2">
    <source>
        <dbReference type="Proteomes" id="UP000822688"/>
    </source>
</evidence>
<keyword evidence="2" id="KW-1185">Reference proteome</keyword>
<reference evidence="1" key="1">
    <citation type="submission" date="2020-06" db="EMBL/GenBank/DDBJ databases">
        <title>WGS assembly of Ceratodon purpureus strain R40.</title>
        <authorList>
            <person name="Carey S.B."/>
            <person name="Jenkins J."/>
            <person name="Shu S."/>
            <person name="Lovell J.T."/>
            <person name="Sreedasyam A."/>
            <person name="Maumus F."/>
            <person name="Tiley G.P."/>
            <person name="Fernandez-Pozo N."/>
            <person name="Barry K."/>
            <person name="Chen C."/>
            <person name="Wang M."/>
            <person name="Lipzen A."/>
            <person name="Daum C."/>
            <person name="Saski C.A."/>
            <person name="Payton A.C."/>
            <person name="Mcbreen J.C."/>
            <person name="Conrad R.E."/>
            <person name="Kollar L.M."/>
            <person name="Olsson S."/>
            <person name="Huttunen S."/>
            <person name="Landis J.B."/>
            <person name="Wickett N.J."/>
            <person name="Johnson M.G."/>
            <person name="Rensing S.A."/>
            <person name="Grimwood J."/>
            <person name="Schmutz J."/>
            <person name="Mcdaniel S.F."/>
        </authorList>
    </citation>
    <scope>NUCLEOTIDE SEQUENCE</scope>
    <source>
        <strain evidence="1">R40</strain>
    </source>
</reference>
<gene>
    <name evidence="1" type="ORF">KC19_8G085700</name>
</gene>
<dbReference type="Proteomes" id="UP000822688">
    <property type="component" value="Chromosome 8"/>
</dbReference>
<dbReference type="AlphaFoldDB" id="A0A8T0GWJ1"/>
<organism evidence="1 2">
    <name type="scientific">Ceratodon purpureus</name>
    <name type="common">Fire moss</name>
    <name type="synonym">Dicranum purpureum</name>
    <dbReference type="NCBI Taxonomy" id="3225"/>
    <lineage>
        <taxon>Eukaryota</taxon>
        <taxon>Viridiplantae</taxon>
        <taxon>Streptophyta</taxon>
        <taxon>Embryophyta</taxon>
        <taxon>Bryophyta</taxon>
        <taxon>Bryophytina</taxon>
        <taxon>Bryopsida</taxon>
        <taxon>Dicranidae</taxon>
        <taxon>Pseudoditrichales</taxon>
        <taxon>Ditrichaceae</taxon>
        <taxon>Ceratodon</taxon>
    </lineage>
</organism>
<name>A0A8T0GWJ1_CERPU</name>
<proteinExistence type="predicted"/>
<protein>
    <submittedName>
        <fullName evidence="1">Uncharacterized protein</fullName>
    </submittedName>
</protein>
<evidence type="ECO:0000313" key="1">
    <source>
        <dbReference type="EMBL" id="KAG0564131.1"/>
    </source>
</evidence>
<sequence>MNEWKSDYSEFLRKSKEKRCELSTENGVPLDHRGRPSILYDRLTAGWTKDVPALWERAHNPSNDLVPVIGVSGSGKTRFLYELLAEKWGFFWTARAKGNGGSADIGLITEYETVEDKVENHSSVLKITRCAVLARLLILSIFLSEIPDMTPLQWLMLQVQFRAFGSGDERTGDVYRALTAGLMRTVREGSVYGSGLTGDALINRRWRELQTKLGCKFVVVLDEAQSLGSIGAECYKSPTSGSLRSIFLPLVKALQSPSTDQAGGQVFVAGTGVTFLKLEEDLVSLVSKESVDGQIRFASAPFSSWNDSAQVLEFCERYLKLEDGQKSDNACYLLRKFRGRRRCLVSCVERLLEKNKGVWSEEVVDDYFKEITSSSSSKKDITSIYYAVEALCKSKGHFQLNKVQYNANALVQRLGLYLAFEPEGEYIVSTEADETLLEVGLGQLKQSSGSECTFSIYEPTVHWSILNYLSDSKTLETLFREQMVGCIYDPSAVGRLWEKLFTIHVARLFDGTKLLADIFYFKGANLATLHQNFATHMPMITGKLDGVWRESYKNEDKTVSAFLDAREEYRERCLIFNDGSGPDVLFVVRLGDLKIPVLCQLKLRERMDWSQAQATTNPKCMYRAQKYDRIRQRVVDACKDGHISLVVGYPTKVKAEPATQKDCLSGLIGQTEVESLFGSELCTFLRCLRESRKSS</sequence>